<dbReference type="SUPFAM" id="SSF54631">
    <property type="entry name" value="CBS-domain pair"/>
    <property type="match status" value="1"/>
</dbReference>
<gene>
    <name evidence="3" type="ORF">F8C67_00900</name>
</gene>
<proteinExistence type="predicted"/>
<evidence type="ECO:0000313" key="3">
    <source>
        <dbReference type="EMBL" id="KAB2814321.1"/>
    </source>
</evidence>
<dbReference type="OrthoDB" id="9813880at2"/>
<dbReference type="InterPro" id="IPR005835">
    <property type="entry name" value="NTP_transferase_dom"/>
</dbReference>
<keyword evidence="4" id="KW-1185">Reference proteome</keyword>
<evidence type="ECO:0000256" key="1">
    <source>
        <dbReference type="PROSITE-ProRule" id="PRU00703"/>
    </source>
</evidence>
<keyword evidence="3" id="KW-0808">Transferase</keyword>
<reference evidence="3 4" key="1">
    <citation type="submission" date="2019-09" db="EMBL/GenBank/DDBJ databases">
        <title>Genomes of family Cryomorphaceae.</title>
        <authorList>
            <person name="Bowman J.P."/>
        </authorList>
    </citation>
    <scope>NUCLEOTIDE SEQUENCE [LARGE SCALE GENOMIC DNA]</scope>
    <source>
        <strain evidence="3 4">LMG 25704</strain>
    </source>
</reference>
<dbReference type="InterPro" id="IPR046342">
    <property type="entry name" value="CBS_dom_sf"/>
</dbReference>
<name>A0A6N6RK61_9FLAO</name>
<dbReference type="Pfam" id="PF00483">
    <property type="entry name" value="NTP_transferase"/>
    <property type="match status" value="1"/>
</dbReference>
<evidence type="ECO:0000313" key="4">
    <source>
        <dbReference type="Proteomes" id="UP000468650"/>
    </source>
</evidence>
<accession>A0A6N6RK61</accession>
<protein>
    <submittedName>
        <fullName evidence="3">NTP transferase domain-containing protein</fullName>
    </submittedName>
</protein>
<dbReference type="AlphaFoldDB" id="A0A6N6RK61"/>
<dbReference type="Gene3D" id="3.10.580.10">
    <property type="entry name" value="CBS-domain"/>
    <property type="match status" value="1"/>
</dbReference>
<dbReference type="CDD" id="cd06426">
    <property type="entry name" value="NTP_transferase_like_2"/>
    <property type="match status" value="1"/>
</dbReference>
<dbReference type="PROSITE" id="PS51371">
    <property type="entry name" value="CBS"/>
    <property type="match status" value="1"/>
</dbReference>
<keyword evidence="1" id="KW-0129">CBS domain</keyword>
<dbReference type="InterPro" id="IPR000644">
    <property type="entry name" value="CBS_dom"/>
</dbReference>
<sequence length="350" mass="39597">MRTEFQPHIISSSSTARDALRSLSTLPDGAVLNLFVTDDNGKLVGTITDGDIRRGLLNNLEISDSVEQYMNKNFKFFVEDSNNSSLHKEYAKLGLELIPVLSKSEELVDFVDLTRTKAALPMAALLMAGGKGERLRPLTENIPKPMLLVGDKPIIEHNIDRLIKYGVKDIYISVKYLKEKITEYFGDGSSKGIRIHYIEEDKPLGTVGALSLIENCSKKTILLMNSDILTDIDFEDFYNHFIESKARMSVASIPYNVNVPYAVLRTDSTRVSGFEEKPRYTYYSNGGIYLLDAKLKDLVPVNEHYNATDLMESMIGENELVHYPLISYWLDIGKHQDFIKAQEDVKHLFL</sequence>
<feature type="domain" description="CBS" evidence="2">
    <location>
        <begin position="1"/>
        <end position="62"/>
    </location>
</feature>
<dbReference type="InterPro" id="IPR050486">
    <property type="entry name" value="Mannose-1P_guanyltransferase"/>
</dbReference>
<dbReference type="RefSeq" id="WP_151665902.1">
    <property type="nucleotide sequence ID" value="NZ_WBVO01000001.1"/>
</dbReference>
<comment type="caution">
    <text evidence="3">The sequence shown here is derived from an EMBL/GenBank/DDBJ whole genome shotgun (WGS) entry which is preliminary data.</text>
</comment>
<dbReference type="EMBL" id="WBVO01000001">
    <property type="protein sequence ID" value="KAB2814321.1"/>
    <property type="molecule type" value="Genomic_DNA"/>
</dbReference>
<dbReference type="Gene3D" id="3.90.550.10">
    <property type="entry name" value="Spore Coat Polysaccharide Biosynthesis Protein SpsA, Chain A"/>
    <property type="match status" value="1"/>
</dbReference>
<dbReference type="PANTHER" id="PTHR22572">
    <property type="entry name" value="SUGAR-1-PHOSPHATE GUANYL TRANSFERASE"/>
    <property type="match status" value="1"/>
</dbReference>
<organism evidence="3 4">
    <name type="scientific">Phaeocystidibacter luteus</name>
    <dbReference type="NCBI Taxonomy" id="911197"/>
    <lineage>
        <taxon>Bacteria</taxon>
        <taxon>Pseudomonadati</taxon>
        <taxon>Bacteroidota</taxon>
        <taxon>Flavobacteriia</taxon>
        <taxon>Flavobacteriales</taxon>
        <taxon>Phaeocystidibacteraceae</taxon>
        <taxon>Phaeocystidibacter</taxon>
    </lineage>
</organism>
<dbReference type="GO" id="GO:0016740">
    <property type="term" value="F:transferase activity"/>
    <property type="evidence" value="ECO:0007669"/>
    <property type="project" value="UniProtKB-KW"/>
</dbReference>
<dbReference type="Proteomes" id="UP000468650">
    <property type="component" value="Unassembled WGS sequence"/>
</dbReference>
<dbReference type="InterPro" id="IPR029044">
    <property type="entry name" value="Nucleotide-diphossugar_trans"/>
</dbReference>
<evidence type="ECO:0000259" key="2">
    <source>
        <dbReference type="PROSITE" id="PS51371"/>
    </source>
</evidence>
<dbReference type="Pfam" id="PF00571">
    <property type="entry name" value="CBS"/>
    <property type="match status" value="1"/>
</dbReference>
<dbReference type="SUPFAM" id="SSF53448">
    <property type="entry name" value="Nucleotide-diphospho-sugar transferases"/>
    <property type="match status" value="1"/>
</dbReference>